<feature type="chain" id="PRO_5045360697" evidence="1">
    <location>
        <begin position="24"/>
        <end position="789"/>
    </location>
</feature>
<dbReference type="InterPro" id="IPR013783">
    <property type="entry name" value="Ig-like_fold"/>
</dbReference>
<accession>A0ABR6VZQ6</accession>
<dbReference type="Proteomes" id="UP000700732">
    <property type="component" value="Unassembled WGS sequence"/>
</dbReference>
<evidence type="ECO:0000256" key="1">
    <source>
        <dbReference type="SAM" id="SignalP"/>
    </source>
</evidence>
<dbReference type="Gene3D" id="2.60.40.10">
    <property type="entry name" value="Immunoglobulins"/>
    <property type="match status" value="1"/>
</dbReference>
<dbReference type="NCBIfam" id="TIGR04131">
    <property type="entry name" value="Bac_Flav_CTERM"/>
    <property type="match status" value="1"/>
</dbReference>
<protein>
    <submittedName>
        <fullName evidence="2">Gliding motility-associated-like protein</fullName>
    </submittedName>
</protein>
<dbReference type="RefSeq" id="WP_186735238.1">
    <property type="nucleotide sequence ID" value="NZ_VFIA01000001.1"/>
</dbReference>
<comment type="caution">
    <text evidence="2">The sequence shown here is derived from an EMBL/GenBank/DDBJ whole genome shotgun (WGS) entry which is preliminary data.</text>
</comment>
<organism evidence="2 3">
    <name type="scientific">Spirosoma utsteinense</name>
    <dbReference type="NCBI Taxonomy" id="2585773"/>
    <lineage>
        <taxon>Bacteria</taxon>
        <taxon>Pseudomonadati</taxon>
        <taxon>Bacteroidota</taxon>
        <taxon>Cytophagia</taxon>
        <taxon>Cytophagales</taxon>
        <taxon>Cytophagaceae</taxon>
        <taxon>Spirosoma</taxon>
    </lineage>
</organism>
<gene>
    <name evidence="2" type="ORF">FH603_271</name>
</gene>
<dbReference type="Pfam" id="PF13585">
    <property type="entry name" value="CHU_C"/>
    <property type="match status" value="1"/>
</dbReference>
<proteinExistence type="predicted"/>
<dbReference type="EMBL" id="VFIA01000001">
    <property type="protein sequence ID" value="MBC3789788.1"/>
    <property type="molecule type" value="Genomic_DNA"/>
</dbReference>
<evidence type="ECO:0000313" key="3">
    <source>
        <dbReference type="Proteomes" id="UP000700732"/>
    </source>
</evidence>
<reference evidence="2 3" key="1">
    <citation type="submission" date="2019-06" db="EMBL/GenBank/DDBJ databases">
        <title>Spirosoma utsteinense sp. nov. isolated from Antarctic ice-free soils.</title>
        <authorList>
            <person name="Tahon G."/>
        </authorList>
    </citation>
    <scope>NUCLEOTIDE SEQUENCE [LARGE SCALE GENOMIC DNA]</scope>
    <source>
        <strain evidence="2 3">LMG 31447</strain>
    </source>
</reference>
<feature type="signal peptide" evidence="1">
    <location>
        <begin position="1"/>
        <end position="23"/>
    </location>
</feature>
<keyword evidence="1" id="KW-0732">Signal</keyword>
<sequence length="789" mass="85531">MPTTTLRMFVVLILLLTSVPVLATHQVGGQLEMRAVGNRPGQYRIIVTNYFEAGRRADQQSGGPLGIFRQRDNQQMLTFQVRETGQRENVIYANEFCAELRNLKFVVATFEADLQLDPATYSDPQGYYISYQTRNRNAGIDNLVNPLLTGFTFYLAFPALQQNGLAIPYSSPRFPPINGEYVCVNEPFSFPFGGTDPDGDELRYSMVTPLDQKNTGRTPTTSPGPYPDVVWQPGYGASNAIPGSPALTIDSKTGQLSVTATQLGLFVFAVKVEEYRNGVKLGEVRRDFQFLVVDCPPTTTPNPAIQVMNRPTDLRTVDLCYGDSARVQATLDTSWNYQWRRDGVNLPNANGSTLTVRESGDYTVLVSPKKACSKVGNSQTITVRVVGQEATLGETGHLCATTGTVDLAVTNDTGVVYQWYRNDVLLAGRVSDSVRVEQEGRYRAGLTYTRSGCTVSSNTLSLARSAAVQATLTSTTGINRLCPQDSLPLLAGGGTQYIWERDGQVIAGATTAQYRTPAGGTFILTAIDENGCRGVSTPLVIVPVPPVTVRFDSIPGVCGPDVPAYTLRASPPGGEFDGPGVIDDTFSARSAGVGNHPLTYTVKPAPECAGTVASRVAVVAPIPTIQLPDSLITYRGNTLALAPAYTGNPVTFEWSPPTYLDNPSMATPSAVSIDRDITYTLTVGNETGCTTRDTVHITVYERVWIPDAFSPNSDGLNDVWVLSGIEAFPQATVTVFNRWGEVIYQSDKGYHQPFDGRSGGIDLPTGLYPYTLHTLPDKPVMRGRVVIVR</sequence>
<dbReference type="InterPro" id="IPR026341">
    <property type="entry name" value="T9SS_type_B"/>
</dbReference>
<keyword evidence="3" id="KW-1185">Reference proteome</keyword>
<evidence type="ECO:0000313" key="2">
    <source>
        <dbReference type="EMBL" id="MBC3789788.1"/>
    </source>
</evidence>
<name>A0ABR6VZQ6_9BACT</name>